<comment type="caution">
    <text evidence="4">The sequence shown here is derived from an EMBL/GenBank/DDBJ whole genome shotgun (WGS) entry which is preliminary data.</text>
</comment>
<protein>
    <submittedName>
        <fullName evidence="4">Bifunctional metallophosphatase/5'-nucleotidase</fullName>
    </submittedName>
</protein>
<dbReference type="InterPro" id="IPR029052">
    <property type="entry name" value="Metallo-depent_PP-like"/>
</dbReference>
<evidence type="ECO:0000259" key="2">
    <source>
        <dbReference type="Pfam" id="PF00149"/>
    </source>
</evidence>
<feature type="domain" description="5'-Nucleotidase C-terminal" evidence="3">
    <location>
        <begin position="409"/>
        <end position="551"/>
    </location>
</feature>
<dbReference type="SUPFAM" id="SSF55816">
    <property type="entry name" value="5'-nucleotidase (syn. UDP-sugar hydrolase), C-terminal domain"/>
    <property type="match status" value="1"/>
</dbReference>
<dbReference type="Proteomes" id="UP000245657">
    <property type="component" value="Unassembled WGS sequence"/>
</dbReference>
<dbReference type="PRINTS" id="PR01607">
    <property type="entry name" value="APYRASEFAMLY"/>
</dbReference>
<dbReference type="AlphaFoldDB" id="A0A2V2N6M8"/>
<dbReference type="InterPro" id="IPR008334">
    <property type="entry name" value="5'-Nucleotdase_C"/>
</dbReference>
<sequence length="588" mass="64284">MYTNMSFLFKHKGCRLIMQILFLSLLIASELSLAETPAPDQSHALQAESSVNITILAINDFHGQITSGKQVNNTPVGGLGSLASYLTGIIHNAGPNHTIIALPGDLTGASTPESGLLLDEPSLIFYNLFSGNISKDQPYYPITSCPVIATVGNHEFDHSVSELLRKINGGNGNTSIPHLQDPYPGSEAKFISSNIYYNNSSLNSYNPENLLLTPYTVKIVDSVPVAFIGATTISTPSIVSHDNVKDLVFRDEADAINEQVKILQNQGIHAFVVLLHEGGSQDPYDGQTRDNVNVTGRVVDIVSHLDGDVDIVLSAHTHNFTNVYLNNSENKSVLVTQAYSYSKGFANVSFSVNTSDDEIEWKSASIVIPYTNQYPGTQPNQEASFLLNDTLNLTNPLLNTVISYTDMNINTARDENGESNMYDLVTDSMRNAMKTDIGLLNEGAVRADIYPGNITEEKMYELLPFGNNIIAVNMTGDQIRLVLEEQWNRTVATDHNIQISGFSYTYNETKPVNNKIQSLSFNGSVMDPDKEYSVATINYLASGGDGYSMMTQAIPGVTGPLDVDVLTSYIKELLVPLSIVQDGRIMRV</sequence>
<dbReference type="InterPro" id="IPR036907">
    <property type="entry name" value="5'-Nucleotdase_C_sf"/>
</dbReference>
<dbReference type="Gene3D" id="3.60.21.10">
    <property type="match status" value="1"/>
</dbReference>
<feature type="domain" description="Calcineurin-like phosphoesterase" evidence="2">
    <location>
        <begin position="54"/>
        <end position="319"/>
    </location>
</feature>
<dbReference type="InterPro" id="IPR006179">
    <property type="entry name" value="5_nucleotidase/apyrase"/>
</dbReference>
<name>A0A2V2N6M8_9EURY</name>
<evidence type="ECO:0000313" key="5">
    <source>
        <dbReference type="Proteomes" id="UP000245657"/>
    </source>
</evidence>
<dbReference type="Pfam" id="PF00149">
    <property type="entry name" value="Metallophos"/>
    <property type="match status" value="1"/>
</dbReference>
<dbReference type="SUPFAM" id="SSF56300">
    <property type="entry name" value="Metallo-dependent phosphatases"/>
    <property type="match status" value="1"/>
</dbReference>
<dbReference type="Gene3D" id="3.90.780.10">
    <property type="entry name" value="5'-Nucleotidase, C-terminal domain"/>
    <property type="match status" value="1"/>
</dbReference>
<evidence type="ECO:0000256" key="1">
    <source>
        <dbReference type="ARBA" id="ARBA00022729"/>
    </source>
</evidence>
<organism evidence="4 5">
    <name type="scientific">Methanospirillum lacunae</name>
    <dbReference type="NCBI Taxonomy" id="668570"/>
    <lineage>
        <taxon>Archaea</taxon>
        <taxon>Methanobacteriati</taxon>
        <taxon>Methanobacteriota</taxon>
        <taxon>Stenosarchaea group</taxon>
        <taxon>Methanomicrobia</taxon>
        <taxon>Methanomicrobiales</taxon>
        <taxon>Methanospirillaceae</taxon>
        <taxon>Methanospirillum</taxon>
    </lineage>
</organism>
<dbReference type="EMBL" id="QGMY01000002">
    <property type="protein sequence ID" value="PWR74270.1"/>
    <property type="molecule type" value="Genomic_DNA"/>
</dbReference>
<dbReference type="InterPro" id="IPR004843">
    <property type="entry name" value="Calcineurin-like_PHP"/>
</dbReference>
<dbReference type="Pfam" id="PF02872">
    <property type="entry name" value="5_nucleotid_C"/>
    <property type="match status" value="1"/>
</dbReference>
<accession>A0A2V2N6M8</accession>
<gene>
    <name evidence="4" type="ORF">DK846_03755</name>
</gene>
<keyword evidence="1" id="KW-0732">Signal</keyword>
<dbReference type="GO" id="GO:0008768">
    <property type="term" value="F:UDP-sugar diphosphatase activity"/>
    <property type="evidence" value="ECO:0007669"/>
    <property type="project" value="TreeGrafter"/>
</dbReference>
<evidence type="ECO:0000259" key="3">
    <source>
        <dbReference type="Pfam" id="PF02872"/>
    </source>
</evidence>
<dbReference type="PANTHER" id="PTHR11575">
    <property type="entry name" value="5'-NUCLEOTIDASE-RELATED"/>
    <property type="match status" value="1"/>
</dbReference>
<evidence type="ECO:0000313" key="4">
    <source>
        <dbReference type="EMBL" id="PWR74270.1"/>
    </source>
</evidence>
<dbReference type="GO" id="GO:0009166">
    <property type="term" value="P:nucleotide catabolic process"/>
    <property type="evidence" value="ECO:0007669"/>
    <property type="project" value="InterPro"/>
</dbReference>
<proteinExistence type="predicted"/>
<dbReference type="GO" id="GO:0008253">
    <property type="term" value="F:5'-nucleotidase activity"/>
    <property type="evidence" value="ECO:0007669"/>
    <property type="project" value="TreeGrafter"/>
</dbReference>
<keyword evidence="5" id="KW-1185">Reference proteome</keyword>
<dbReference type="PANTHER" id="PTHR11575:SF24">
    <property type="entry name" value="5'-NUCLEOTIDASE"/>
    <property type="match status" value="1"/>
</dbReference>
<reference evidence="4 5" key="1">
    <citation type="submission" date="2018-05" db="EMBL/GenBank/DDBJ databases">
        <title>Draft genome of Methanospirillum lacunae Ki8-1.</title>
        <authorList>
            <person name="Dueholm M.S."/>
            <person name="Nielsen P.H."/>
            <person name="Bakmann L.F."/>
            <person name="Otzen D.E."/>
        </authorList>
    </citation>
    <scope>NUCLEOTIDE SEQUENCE [LARGE SCALE GENOMIC DNA]</scope>
    <source>
        <strain evidence="4 5">Ki8-1</strain>
    </source>
</reference>